<dbReference type="InterPro" id="IPR023780">
    <property type="entry name" value="Chromo_domain"/>
</dbReference>
<dbReference type="Gene3D" id="2.40.50.40">
    <property type="match status" value="1"/>
</dbReference>
<reference evidence="4" key="1">
    <citation type="submission" date="2023-06" db="EMBL/GenBank/DDBJ databases">
        <title>Male Hemibagrus guttatus genome.</title>
        <authorList>
            <person name="Bian C."/>
        </authorList>
    </citation>
    <scope>NUCLEOTIDE SEQUENCE</scope>
    <source>
        <strain evidence="4">Male_cb2023</strain>
        <tissue evidence="4">Muscle</tissue>
    </source>
</reference>
<feature type="region of interest" description="Disordered" evidence="2">
    <location>
        <begin position="1"/>
        <end position="23"/>
    </location>
</feature>
<gene>
    <name evidence="4" type="ORF">QTP70_007112</name>
</gene>
<dbReference type="SMART" id="SM00298">
    <property type="entry name" value="CHROMO"/>
    <property type="match status" value="1"/>
</dbReference>
<dbReference type="AlphaFoldDB" id="A0AAE0VDY2"/>
<keyword evidence="5" id="KW-1185">Reference proteome</keyword>
<dbReference type="PANTHER" id="PTHR46148:SF52">
    <property type="entry name" value="OS04G0603800 PROTEIN"/>
    <property type="match status" value="1"/>
</dbReference>
<dbReference type="PANTHER" id="PTHR46148">
    <property type="entry name" value="CHROMO DOMAIN-CONTAINING PROTEIN"/>
    <property type="match status" value="1"/>
</dbReference>
<dbReference type="GO" id="GO:0005634">
    <property type="term" value="C:nucleus"/>
    <property type="evidence" value="ECO:0007669"/>
    <property type="project" value="UniProtKB-SubCell"/>
</dbReference>
<comment type="subcellular location">
    <subcellularLocation>
        <location evidence="1">Nucleus</location>
    </subcellularLocation>
</comment>
<feature type="compositionally biased region" description="Polar residues" evidence="2">
    <location>
        <begin position="1"/>
        <end position="10"/>
    </location>
</feature>
<dbReference type="SUPFAM" id="SSF54160">
    <property type="entry name" value="Chromo domain-like"/>
    <property type="match status" value="1"/>
</dbReference>
<organism evidence="4 5">
    <name type="scientific">Hemibagrus guttatus</name>
    <dbReference type="NCBI Taxonomy" id="175788"/>
    <lineage>
        <taxon>Eukaryota</taxon>
        <taxon>Metazoa</taxon>
        <taxon>Chordata</taxon>
        <taxon>Craniata</taxon>
        <taxon>Vertebrata</taxon>
        <taxon>Euteleostomi</taxon>
        <taxon>Actinopterygii</taxon>
        <taxon>Neopterygii</taxon>
        <taxon>Teleostei</taxon>
        <taxon>Ostariophysi</taxon>
        <taxon>Siluriformes</taxon>
        <taxon>Bagridae</taxon>
        <taxon>Hemibagrus</taxon>
    </lineage>
</organism>
<dbReference type="Pfam" id="PF00385">
    <property type="entry name" value="Chromo"/>
    <property type="match status" value="1"/>
</dbReference>
<sequence>MYRRSTTGSARARESGNQRTTSYNMPCVSVDRQLTFSDPKLLPINLGRRFIGPFTILRQINPATYKLQLPPEYRIHPTFHVSLLKPHHPSVFPSSEPGSDVAEPPLPLLLDDGAAYEVKEILDSRRRGSQLEYLVDWEGYGPVERSWIPRDDILDPNLLETFHSTYTHRPAPRGREFL</sequence>
<dbReference type="InterPro" id="IPR000953">
    <property type="entry name" value="Chromo/chromo_shadow_dom"/>
</dbReference>
<protein>
    <recommendedName>
        <fullName evidence="3">Chromo domain-containing protein</fullName>
    </recommendedName>
</protein>
<accession>A0AAE0VDY2</accession>
<evidence type="ECO:0000313" key="5">
    <source>
        <dbReference type="Proteomes" id="UP001274896"/>
    </source>
</evidence>
<dbReference type="Pfam" id="PF24626">
    <property type="entry name" value="SH3_Tf2-1"/>
    <property type="match status" value="1"/>
</dbReference>
<dbReference type="PROSITE" id="PS50013">
    <property type="entry name" value="CHROMO_2"/>
    <property type="match status" value="1"/>
</dbReference>
<dbReference type="Proteomes" id="UP001274896">
    <property type="component" value="Unassembled WGS sequence"/>
</dbReference>
<proteinExistence type="predicted"/>
<dbReference type="EMBL" id="JAUCMX010000001">
    <property type="protein sequence ID" value="KAK3556326.1"/>
    <property type="molecule type" value="Genomic_DNA"/>
</dbReference>
<evidence type="ECO:0000259" key="3">
    <source>
        <dbReference type="PROSITE" id="PS50013"/>
    </source>
</evidence>
<evidence type="ECO:0000313" key="4">
    <source>
        <dbReference type="EMBL" id="KAK3556326.1"/>
    </source>
</evidence>
<dbReference type="InterPro" id="IPR016197">
    <property type="entry name" value="Chromo-like_dom_sf"/>
</dbReference>
<feature type="domain" description="Chromo" evidence="3">
    <location>
        <begin position="116"/>
        <end position="174"/>
    </location>
</feature>
<dbReference type="InterPro" id="IPR056924">
    <property type="entry name" value="SH3_Tf2-1"/>
</dbReference>
<comment type="caution">
    <text evidence="4">The sequence shown here is derived from an EMBL/GenBank/DDBJ whole genome shotgun (WGS) entry which is preliminary data.</text>
</comment>
<name>A0AAE0VDY2_9TELE</name>
<evidence type="ECO:0000256" key="1">
    <source>
        <dbReference type="ARBA" id="ARBA00004123"/>
    </source>
</evidence>
<evidence type="ECO:0000256" key="2">
    <source>
        <dbReference type="SAM" id="MobiDB-lite"/>
    </source>
</evidence>